<feature type="binding site" evidence="5">
    <location>
        <position position="208"/>
    </location>
    <ligand>
        <name>a divalent metal cation</name>
        <dbReference type="ChEBI" id="CHEBI:60240"/>
        <label>2</label>
        <note>catalytic</note>
    </ligand>
</feature>
<dbReference type="GO" id="GO:0006508">
    <property type="term" value="P:proteolysis"/>
    <property type="evidence" value="ECO:0007669"/>
    <property type="project" value="UniProtKB-KW"/>
</dbReference>
<evidence type="ECO:0000313" key="8">
    <source>
        <dbReference type="Proteomes" id="UP000186817"/>
    </source>
</evidence>
<evidence type="ECO:0000256" key="1">
    <source>
        <dbReference type="ARBA" id="ARBA00022438"/>
    </source>
</evidence>
<dbReference type="HAMAP" id="MF_01974">
    <property type="entry name" value="MetAP_1"/>
    <property type="match status" value="1"/>
</dbReference>
<feature type="binding site" evidence="5">
    <location>
        <position position="215"/>
    </location>
    <ligand>
        <name>substrate</name>
    </ligand>
</feature>
<sequence length="1016" mass="112329">MKKRSLVTRGEILPAQPVPDGIVAPPYVADPDQVRGWWNSRIEPKTDEDVAAMRSAGELAHAALDLAAGLIRPGITTEQMDKELHTFICDHGAYPSDLQYKGFPKSVMISINEVICHGIPDCRPLEDGDLVNVDVTLYRHGFHADTARTWMCGEADPAGARLVASTREALDAAVAVCSPGAPLKAIGDAVANVAEREGFGIVKTLVGHGIGEFFHGVPQIFHCRNSDNRKMQEGTTFTIEPVLTEGEPEWFTWEDGWTVATTDGGRAAQFEHTILITAEGCEVTRHKRTCHGLPESLCRMEQLLERRRRPSAPLRLCLLGFLSVAKGNEFFDCDTPTCARHSSWLPAPYPNSTDICQELQIKALQSFVSVAPQLCREWAANGLGVWEDCRKSYCQALGDLASNLSHAGTNLYYGGDECRPLVNFNQTLCETVYRDAEGFCECFCPSFGLLQVPSVGGCESKIYEFLFLGRRGVELSQKYALSGYCAGFLCEFMNKLGEPDPPYPIEGLPGKCKSLELPWRVEGCVNLVSEQPYNPEAWKTPYPEDNVMECVDKTTHEVDVRHADTMQVCNTHKFRWRCPNNVPVMCKDPYYCTGDHCCVQTVDECPSGEREASPMLALELPEWIGRLPPNLIERLRTTTSLDAYNQFLGSLGTTSRAPSFAQQISDYAWAGSAILVVIGLTCSCLACYYMGLVNTSHIRKVVLGPARLLNAYHADPVTFFASGNLPRNKKREAPLPPMRPAHEIEEERRDNEACAALEDAWDIASLKGMRHLVGRANDPDPFQAKLLRDAISIARSRGLQVRAGVADVLQKGEKWLSTLEAERELLRAVEEARPDLRWAAQVRLTEAPVVGKPWIATTMFKMAESEVRSGGWKHIEDLRAAVQVAESRDISESHMKEAQALLAALVARTHELPSDRCVLDPDGEGIKLLPKGHQRAVWPITGDTYTYEQGSSQGGDMGVDILPPKEVLGDAAVDDARPVCAEWAKSSRCKAGRDCPWRHCRPQAGDSVRECILFDM</sequence>
<comment type="function">
    <text evidence="6">Cotranslationally removes the N-terminal methionine from nascent proteins. The N-terminal methionine is often cleaved when the second residue in the primary sequence is small and uncharged (Met-Ala-, Cys, Gly, Pro, Ser, Thr, or Val).</text>
</comment>
<dbReference type="InterPro" id="IPR001714">
    <property type="entry name" value="Pept_M24_MAP"/>
</dbReference>
<keyword evidence="4 5" id="KW-0378">Hydrolase</keyword>
<keyword evidence="3 5" id="KW-0479">Metal-binding</keyword>
<feature type="binding site" evidence="5">
    <location>
        <position position="271"/>
    </location>
    <ligand>
        <name>a divalent metal cation</name>
        <dbReference type="ChEBI" id="CHEBI:60240"/>
        <label>2</label>
        <note>catalytic</note>
    </ligand>
</feature>
<evidence type="ECO:0000256" key="2">
    <source>
        <dbReference type="ARBA" id="ARBA00022670"/>
    </source>
</evidence>
<keyword evidence="8" id="KW-1185">Reference proteome</keyword>
<dbReference type="EC" id="3.4.11.18" evidence="6"/>
<evidence type="ECO:0000313" key="7">
    <source>
        <dbReference type="EMBL" id="OLP80021.1"/>
    </source>
</evidence>
<keyword evidence="1 5" id="KW-0031">Aminopeptidase</keyword>
<dbReference type="PRINTS" id="PR00599">
    <property type="entry name" value="MAPEPTIDASE"/>
</dbReference>
<dbReference type="PROSITE" id="PS50103">
    <property type="entry name" value="ZF_C3H1"/>
    <property type="match status" value="1"/>
</dbReference>
<feature type="binding site" evidence="5">
    <location>
        <position position="240"/>
    </location>
    <ligand>
        <name>a divalent metal cation</name>
        <dbReference type="ChEBI" id="CHEBI:60240"/>
        <label>2</label>
        <note>catalytic</note>
    </ligand>
</feature>
<dbReference type="InterPro" id="IPR000571">
    <property type="entry name" value="Znf_CCCH"/>
</dbReference>
<comment type="catalytic activity">
    <reaction evidence="5 6">
        <text>Release of N-terminal amino acids, preferentially methionine, from peptides and arylamides.</text>
        <dbReference type="EC" id="3.4.11.18"/>
    </reaction>
</comment>
<comment type="cofactor">
    <cofactor evidence="5">
        <name>Co(2+)</name>
        <dbReference type="ChEBI" id="CHEBI:48828"/>
    </cofactor>
    <cofactor evidence="5">
        <name>Zn(2+)</name>
        <dbReference type="ChEBI" id="CHEBI:29105"/>
    </cofactor>
    <cofactor evidence="5">
        <name>Mn(2+)</name>
        <dbReference type="ChEBI" id="CHEBI:29035"/>
    </cofactor>
    <cofactor evidence="5">
        <name>Fe(2+)</name>
        <dbReference type="ChEBI" id="CHEBI:29033"/>
    </cofactor>
    <text evidence="5">Binds 2 divalent metal cations per subunit. Has a high-affinity and a low affinity metal-binding site. The true nature of the physiological cofactor is under debate. The enzyme is active with cobalt, zinc, manganese or divalent iron ions. Most likely, methionine aminopeptidases function as mononuclear Fe(2+)-metalloproteases under physiological conditions, and the catalytically relevant metal-binding site has been assigned to the histidine-containing high-affinity site.</text>
</comment>
<organism evidence="7 8">
    <name type="scientific">Symbiodinium microadriaticum</name>
    <name type="common">Dinoflagellate</name>
    <name type="synonym">Zooxanthella microadriatica</name>
    <dbReference type="NCBI Taxonomy" id="2951"/>
    <lineage>
        <taxon>Eukaryota</taxon>
        <taxon>Sar</taxon>
        <taxon>Alveolata</taxon>
        <taxon>Dinophyceae</taxon>
        <taxon>Suessiales</taxon>
        <taxon>Symbiodiniaceae</taxon>
        <taxon>Symbiodinium</taxon>
    </lineage>
</organism>
<dbReference type="GO" id="GO:0070006">
    <property type="term" value="F:metalloaminopeptidase activity"/>
    <property type="evidence" value="ECO:0007669"/>
    <property type="project" value="UniProtKB-UniRule"/>
</dbReference>
<evidence type="ECO:0000256" key="3">
    <source>
        <dbReference type="ARBA" id="ARBA00022723"/>
    </source>
</evidence>
<dbReference type="SUPFAM" id="SSF55920">
    <property type="entry name" value="Creatinase/aminopeptidase"/>
    <property type="match status" value="1"/>
</dbReference>
<evidence type="ECO:0000256" key="4">
    <source>
        <dbReference type="ARBA" id="ARBA00022801"/>
    </source>
</evidence>
<accession>A0A1Q9CAT5</accession>
<dbReference type="AlphaFoldDB" id="A0A1Q9CAT5"/>
<reference evidence="7 8" key="1">
    <citation type="submission" date="2016-02" db="EMBL/GenBank/DDBJ databases">
        <title>Genome analysis of coral dinoflagellate symbionts highlights evolutionary adaptations to a symbiotic lifestyle.</title>
        <authorList>
            <person name="Aranda M."/>
            <person name="Li Y."/>
            <person name="Liew Y.J."/>
            <person name="Baumgarten S."/>
            <person name="Simakov O."/>
            <person name="Wilson M."/>
            <person name="Piel J."/>
            <person name="Ashoor H."/>
            <person name="Bougouffa S."/>
            <person name="Bajic V.B."/>
            <person name="Ryu T."/>
            <person name="Ravasi T."/>
            <person name="Bayer T."/>
            <person name="Micklem G."/>
            <person name="Kim H."/>
            <person name="Bhak J."/>
            <person name="Lajeunesse T.C."/>
            <person name="Voolstra C.R."/>
        </authorList>
    </citation>
    <scope>NUCLEOTIDE SEQUENCE [LARGE SCALE GENOMIC DNA]</scope>
    <source>
        <strain evidence="7 8">CCMP2467</strain>
    </source>
</reference>
<dbReference type="NCBIfam" id="TIGR00500">
    <property type="entry name" value="met_pdase_I"/>
    <property type="match status" value="1"/>
</dbReference>
<dbReference type="Proteomes" id="UP000186817">
    <property type="component" value="Unassembled WGS sequence"/>
</dbReference>
<dbReference type="GO" id="GO:0046872">
    <property type="term" value="F:metal ion binding"/>
    <property type="evidence" value="ECO:0007669"/>
    <property type="project" value="UniProtKB-UniRule"/>
</dbReference>
<name>A0A1Q9CAT5_SYMMI</name>
<dbReference type="EMBL" id="LSRX01001425">
    <property type="protein sequence ID" value="OLP80021.1"/>
    <property type="molecule type" value="Genomic_DNA"/>
</dbReference>
<feature type="binding site" evidence="5">
    <location>
        <position position="145"/>
    </location>
    <ligand>
        <name>a divalent metal cation</name>
        <dbReference type="ChEBI" id="CHEBI:60240"/>
        <label>2</label>
        <note>catalytic</note>
    </ligand>
</feature>
<evidence type="ECO:0000256" key="5">
    <source>
        <dbReference type="HAMAP-Rule" id="MF_03174"/>
    </source>
</evidence>
<comment type="similarity">
    <text evidence="5">Belongs to the peptidase M24A family. Methionine aminopeptidase type 1 subfamily.</text>
</comment>
<feature type="binding site" evidence="5">
    <location>
        <position position="145"/>
    </location>
    <ligand>
        <name>a divalent metal cation</name>
        <dbReference type="ChEBI" id="CHEBI:60240"/>
        <label>1</label>
    </ligand>
</feature>
<dbReference type="InterPro" id="IPR000994">
    <property type="entry name" value="Pept_M24"/>
</dbReference>
<comment type="caution">
    <text evidence="7">The sequence shown here is derived from an EMBL/GenBank/DDBJ whole genome shotgun (WGS) entry which is preliminary data.</text>
</comment>
<feature type="binding site" evidence="5">
    <location>
        <position position="117"/>
    </location>
    <ligand>
        <name>substrate</name>
    </ligand>
</feature>
<evidence type="ECO:0000256" key="6">
    <source>
        <dbReference type="RuleBase" id="RU003653"/>
    </source>
</evidence>
<dbReference type="InterPro" id="IPR002467">
    <property type="entry name" value="Pept_M24A_MAP1"/>
</dbReference>
<dbReference type="OrthoDB" id="406960at2759"/>
<dbReference type="CDD" id="cd01086">
    <property type="entry name" value="MetAP1"/>
    <property type="match status" value="1"/>
</dbReference>
<dbReference type="Pfam" id="PF00557">
    <property type="entry name" value="Peptidase_M24"/>
    <property type="match status" value="1"/>
</dbReference>
<feature type="binding site" evidence="5">
    <location>
        <position position="271"/>
    </location>
    <ligand>
        <name>a divalent metal cation</name>
        <dbReference type="ChEBI" id="CHEBI:60240"/>
        <label>1</label>
    </ligand>
</feature>
<gene>
    <name evidence="7" type="primary">MAP1D</name>
    <name evidence="7" type="ORF">AK812_SmicGene39622</name>
</gene>
<dbReference type="PANTHER" id="PTHR43330">
    <property type="entry name" value="METHIONINE AMINOPEPTIDASE"/>
    <property type="match status" value="1"/>
</dbReference>
<dbReference type="InterPro" id="IPR036005">
    <property type="entry name" value="Creatinase/aminopeptidase-like"/>
</dbReference>
<protein>
    <recommendedName>
        <fullName evidence="6">Methionine aminopeptidase</fullName>
        <ecNumber evidence="6">3.4.11.18</ecNumber>
    </recommendedName>
</protein>
<dbReference type="Gene3D" id="3.90.230.10">
    <property type="entry name" value="Creatinase/methionine aminopeptidase superfamily"/>
    <property type="match status" value="1"/>
</dbReference>
<dbReference type="PANTHER" id="PTHR43330:SF8">
    <property type="entry name" value="METHIONINE AMINOPEPTIDASE 1D, MITOCHONDRIAL"/>
    <property type="match status" value="1"/>
</dbReference>
<dbReference type="GO" id="GO:0004239">
    <property type="term" value="F:initiator methionyl aminopeptidase activity"/>
    <property type="evidence" value="ECO:0007669"/>
    <property type="project" value="UniProtKB-UniRule"/>
</dbReference>
<keyword evidence="2 5" id="KW-0645">Protease</keyword>
<proteinExistence type="inferred from homology"/>
<feature type="binding site" evidence="5">
    <location>
        <position position="134"/>
    </location>
    <ligand>
        <name>a divalent metal cation</name>
        <dbReference type="ChEBI" id="CHEBI:60240"/>
        <label>1</label>
    </ligand>
</feature>